<gene>
    <name evidence="2" type="ORF">L9F63_017539</name>
</gene>
<dbReference type="PANTHER" id="PTHR23279">
    <property type="entry name" value="DEFECTIVE PROBOSCIS EXTENSION RESPONSE DPR -RELATED"/>
    <property type="match status" value="1"/>
</dbReference>
<dbReference type="InterPro" id="IPR036179">
    <property type="entry name" value="Ig-like_dom_sf"/>
</dbReference>
<feature type="non-terminal residue" evidence="2">
    <location>
        <position position="1"/>
    </location>
</feature>
<evidence type="ECO:0000313" key="2">
    <source>
        <dbReference type="EMBL" id="KAJ9589254.1"/>
    </source>
</evidence>
<reference evidence="2" key="2">
    <citation type="submission" date="2023-05" db="EMBL/GenBank/DDBJ databases">
        <authorList>
            <person name="Fouks B."/>
        </authorList>
    </citation>
    <scope>NUCLEOTIDE SEQUENCE</scope>
    <source>
        <strain evidence="2">Stay&amp;Tobe</strain>
        <tissue evidence="2">Testes</tissue>
    </source>
</reference>
<dbReference type="GO" id="GO:0032589">
    <property type="term" value="C:neuron projection membrane"/>
    <property type="evidence" value="ECO:0007669"/>
    <property type="project" value="TreeGrafter"/>
</dbReference>
<accession>A0AAD7ZYS4</accession>
<dbReference type="InterPro" id="IPR013783">
    <property type="entry name" value="Ig-like_fold"/>
</dbReference>
<protein>
    <recommendedName>
        <fullName evidence="1">Ig-like domain-containing protein</fullName>
    </recommendedName>
</protein>
<dbReference type="Proteomes" id="UP001233999">
    <property type="component" value="Unassembled WGS sequence"/>
</dbReference>
<feature type="domain" description="Ig-like" evidence="1">
    <location>
        <begin position="1"/>
        <end position="56"/>
    </location>
</feature>
<dbReference type="InterPro" id="IPR007110">
    <property type="entry name" value="Ig-like_dom"/>
</dbReference>
<feature type="non-terminal residue" evidence="2">
    <location>
        <position position="143"/>
    </location>
</feature>
<keyword evidence="3" id="KW-1185">Reference proteome</keyword>
<comment type="caution">
    <text evidence="2">The sequence shown here is derived from an EMBL/GenBank/DDBJ whole genome shotgun (WGS) entry which is preliminary data.</text>
</comment>
<dbReference type="EMBL" id="JASPKZ010004958">
    <property type="protein sequence ID" value="KAJ9589254.1"/>
    <property type="molecule type" value="Genomic_DNA"/>
</dbReference>
<name>A0AAD7ZYS4_DIPPU</name>
<dbReference type="PROSITE" id="PS50835">
    <property type="entry name" value="IG_LIKE"/>
    <property type="match status" value="1"/>
</dbReference>
<sequence length="143" mass="16997">VTWLHRRHDSIHLLTVGRHTYSSDQRITLSFRYPNNWRLEIQYVNLRDEGRYECQVATHPPCIKIVYLKVTEMGMFHRYLDCNFNSGNYLFITSIQQNLGNSLESNRWCRSATRSSWHCRAEWPCSVVTIFVIAHEINAHQKL</sequence>
<dbReference type="PANTHER" id="PTHR23279:SF3">
    <property type="entry name" value="DEFECTIVE PROBOSCIS EXTENSION RESPONSE 18"/>
    <property type="match status" value="1"/>
</dbReference>
<dbReference type="AlphaFoldDB" id="A0AAD7ZYS4"/>
<dbReference type="InterPro" id="IPR037448">
    <property type="entry name" value="Zig-8"/>
</dbReference>
<evidence type="ECO:0000313" key="3">
    <source>
        <dbReference type="Proteomes" id="UP001233999"/>
    </source>
</evidence>
<dbReference type="Gene3D" id="2.60.40.10">
    <property type="entry name" value="Immunoglobulins"/>
    <property type="match status" value="1"/>
</dbReference>
<reference evidence="2" key="1">
    <citation type="journal article" date="2023" name="IScience">
        <title>Live-bearing cockroach genome reveals convergent evolutionary mechanisms linked to viviparity in insects and beyond.</title>
        <authorList>
            <person name="Fouks B."/>
            <person name="Harrison M.C."/>
            <person name="Mikhailova A.A."/>
            <person name="Marchal E."/>
            <person name="English S."/>
            <person name="Carruthers M."/>
            <person name="Jennings E.C."/>
            <person name="Chiamaka E.L."/>
            <person name="Frigard R.A."/>
            <person name="Pippel M."/>
            <person name="Attardo G.M."/>
            <person name="Benoit J.B."/>
            <person name="Bornberg-Bauer E."/>
            <person name="Tobe S.S."/>
        </authorList>
    </citation>
    <scope>NUCLEOTIDE SEQUENCE</scope>
    <source>
        <strain evidence="2">Stay&amp;Tobe</strain>
    </source>
</reference>
<dbReference type="GO" id="GO:0050808">
    <property type="term" value="P:synapse organization"/>
    <property type="evidence" value="ECO:0007669"/>
    <property type="project" value="TreeGrafter"/>
</dbReference>
<proteinExistence type="predicted"/>
<organism evidence="2 3">
    <name type="scientific">Diploptera punctata</name>
    <name type="common">Pacific beetle cockroach</name>
    <dbReference type="NCBI Taxonomy" id="6984"/>
    <lineage>
        <taxon>Eukaryota</taxon>
        <taxon>Metazoa</taxon>
        <taxon>Ecdysozoa</taxon>
        <taxon>Arthropoda</taxon>
        <taxon>Hexapoda</taxon>
        <taxon>Insecta</taxon>
        <taxon>Pterygota</taxon>
        <taxon>Neoptera</taxon>
        <taxon>Polyneoptera</taxon>
        <taxon>Dictyoptera</taxon>
        <taxon>Blattodea</taxon>
        <taxon>Blaberoidea</taxon>
        <taxon>Blaberidae</taxon>
        <taxon>Diplopterinae</taxon>
        <taxon>Diploptera</taxon>
    </lineage>
</organism>
<evidence type="ECO:0000259" key="1">
    <source>
        <dbReference type="PROSITE" id="PS50835"/>
    </source>
</evidence>
<dbReference type="SUPFAM" id="SSF48726">
    <property type="entry name" value="Immunoglobulin"/>
    <property type="match status" value="1"/>
</dbReference>